<dbReference type="RefSeq" id="WP_169279088.1">
    <property type="nucleotide sequence ID" value="NZ_CP051680.1"/>
</dbReference>
<dbReference type="PROSITE" id="PS51257">
    <property type="entry name" value="PROKAR_LIPOPROTEIN"/>
    <property type="match status" value="1"/>
</dbReference>
<accession>A0A7Z2ZL70</accession>
<reference evidence="3 4" key="1">
    <citation type="submission" date="2020-04" db="EMBL/GenBank/DDBJ databases">
        <title>Genome sequencing of novel species.</title>
        <authorList>
            <person name="Heo J."/>
            <person name="Kim S.-J."/>
            <person name="Kim J.-S."/>
            <person name="Hong S.-B."/>
            <person name="Kwon S.-W."/>
        </authorList>
    </citation>
    <scope>NUCLEOTIDE SEQUENCE [LARGE SCALE GENOMIC DNA]</scope>
    <source>
        <strain evidence="3 4">MFER-1</strain>
    </source>
</reference>
<dbReference type="CDD" id="cd13580">
    <property type="entry name" value="PBP2_AlgQ_like_1"/>
    <property type="match status" value="1"/>
</dbReference>
<dbReference type="KEGG" id="cheb:HH215_06085"/>
<proteinExistence type="predicted"/>
<dbReference type="PANTHER" id="PTHR43649:SF12">
    <property type="entry name" value="DIACETYLCHITOBIOSE BINDING PROTEIN DASA"/>
    <property type="match status" value="1"/>
</dbReference>
<sequence>MIQTSKIKLSYALLAMTVVLSACSGGNNAKQGNGESSSPSSSPSAVASASSAAASPSATSTESEADLQFGKYDPPIEVSTVRSVGSGVRFQEGQSWEDNVWTRKLMDSLGIKLKHQWVVNTDQGTEKMNISIASGNLPDFFSVNATQLNQLVEAGQIMDMTDIYQKYASSAFKKYTESVTNGLETSTFDGKMMALPTGSATSDNAPLLWIRRDWLKKLNLPEPKTMADVLAISEAFTNQDPDGNNKKDSYGLAVNKTLLMYEDGQAFGSLEGFFNGYHAYPQGWIKGEDGMLVYGSIQPEMKQALAALQQMYKNGQIDKEFGVKGDAKVLELASAGKLGMAYGPMFFSLTLLDSRKNDPNADWQAYPLVSIDDKPAYSQTKANAISDYYVINKNAKNPEAMFKMINVSVDLDINPNVTQEEYQALTYEDDIELWQYFPFSVVNPNKNLEVHKKVVAALDSKDTTGLNQEQVDAYNNSLAMEEGKGDATNWGMSKVFGREGSYSVIDKLLSANLFKPSEFIKSPTETMTIKNATLQKLQIQTFTKIIMGASLDSFDKFVEDWKKLGGDQITAEVNEAMQ</sequence>
<dbReference type="Proteomes" id="UP000502248">
    <property type="component" value="Chromosome"/>
</dbReference>
<evidence type="ECO:0000313" key="3">
    <source>
        <dbReference type="EMBL" id="QJD82792.1"/>
    </source>
</evidence>
<feature type="chain" id="PRO_5038853666" evidence="2">
    <location>
        <begin position="25"/>
        <end position="578"/>
    </location>
</feature>
<protein>
    <submittedName>
        <fullName evidence="3">Extracellular solute-binding protein</fullName>
    </submittedName>
</protein>
<dbReference type="InterPro" id="IPR050490">
    <property type="entry name" value="Bact_solute-bd_prot1"/>
</dbReference>
<evidence type="ECO:0000256" key="1">
    <source>
        <dbReference type="SAM" id="MobiDB-lite"/>
    </source>
</evidence>
<feature type="signal peptide" evidence="2">
    <location>
        <begin position="1"/>
        <end position="24"/>
    </location>
</feature>
<evidence type="ECO:0000256" key="2">
    <source>
        <dbReference type="SAM" id="SignalP"/>
    </source>
</evidence>
<dbReference type="AlphaFoldDB" id="A0A7Z2ZL70"/>
<dbReference type="SUPFAM" id="SSF53850">
    <property type="entry name" value="Periplasmic binding protein-like II"/>
    <property type="match status" value="1"/>
</dbReference>
<dbReference type="PANTHER" id="PTHR43649">
    <property type="entry name" value="ARABINOSE-BINDING PROTEIN-RELATED"/>
    <property type="match status" value="1"/>
</dbReference>
<dbReference type="EMBL" id="CP051680">
    <property type="protein sequence ID" value="QJD82792.1"/>
    <property type="molecule type" value="Genomic_DNA"/>
</dbReference>
<name>A0A7Z2ZL70_9BACL</name>
<organism evidence="3 4">
    <name type="scientific">Cohnella herbarum</name>
    <dbReference type="NCBI Taxonomy" id="2728023"/>
    <lineage>
        <taxon>Bacteria</taxon>
        <taxon>Bacillati</taxon>
        <taxon>Bacillota</taxon>
        <taxon>Bacilli</taxon>
        <taxon>Bacillales</taxon>
        <taxon>Paenibacillaceae</taxon>
        <taxon>Cohnella</taxon>
    </lineage>
</organism>
<keyword evidence="2" id="KW-0732">Signal</keyword>
<evidence type="ECO:0000313" key="4">
    <source>
        <dbReference type="Proteomes" id="UP000502248"/>
    </source>
</evidence>
<keyword evidence="4" id="KW-1185">Reference proteome</keyword>
<feature type="compositionally biased region" description="Low complexity" evidence="1">
    <location>
        <begin position="35"/>
        <end position="62"/>
    </location>
</feature>
<feature type="region of interest" description="Disordered" evidence="1">
    <location>
        <begin position="28"/>
        <end position="69"/>
    </location>
</feature>
<gene>
    <name evidence="3" type="ORF">HH215_06085</name>
</gene>
<dbReference type="Gene3D" id="3.40.190.10">
    <property type="entry name" value="Periplasmic binding protein-like II"/>
    <property type="match status" value="3"/>
</dbReference>